<proteinExistence type="predicted"/>
<dbReference type="Proteomes" id="UP000800235">
    <property type="component" value="Unassembled WGS sequence"/>
</dbReference>
<evidence type="ECO:0000256" key="1">
    <source>
        <dbReference type="SAM" id="MobiDB-lite"/>
    </source>
</evidence>
<evidence type="ECO:0000313" key="3">
    <source>
        <dbReference type="Proteomes" id="UP000800235"/>
    </source>
</evidence>
<feature type="compositionally biased region" description="Low complexity" evidence="1">
    <location>
        <begin position="69"/>
        <end position="108"/>
    </location>
</feature>
<gene>
    <name evidence="2" type="ORF">EJ08DRAFT_693590</name>
</gene>
<feature type="compositionally biased region" description="Pro residues" evidence="1">
    <location>
        <begin position="41"/>
        <end position="50"/>
    </location>
</feature>
<accession>A0A9P4P083</accession>
<evidence type="ECO:0000313" key="2">
    <source>
        <dbReference type="EMBL" id="KAF2434563.1"/>
    </source>
</evidence>
<feature type="compositionally biased region" description="Polar residues" evidence="1">
    <location>
        <begin position="120"/>
        <end position="180"/>
    </location>
</feature>
<dbReference type="AlphaFoldDB" id="A0A9P4P083"/>
<dbReference type="EMBL" id="MU007016">
    <property type="protein sequence ID" value="KAF2434563.1"/>
    <property type="molecule type" value="Genomic_DNA"/>
</dbReference>
<keyword evidence="3" id="KW-1185">Reference proteome</keyword>
<feature type="compositionally biased region" description="Basic residues" evidence="1">
    <location>
        <begin position="1"/>
        <end position="12"/>
    </location>
</feature>
<protein>
    <submittedName>
        <fullName evidence="2">Uncharacterized protein</fullName>
    </submittedName>
</protein>
<feature type="region of interest" description="Disordered" evidence="1">
    <location>
        <begin position="1"/>
        <end position="180"/>
    </location>
</feature>
<comment type="caution">
    <text evidence="2">The sequence shown here is derived from an EMBL/GenBank/DDBJ whole genome shotgun (WGS) entry which is preliminary data.</text>
</comment>
<reference evidence="2" key="1">
    <citation type="journal article" date="2020" name="Stud. Mycol.">
        <title>101 Dothideomycetes genomes: a test case for predicting lifestyles and emergence of pathogens.</title>
        <authorList>
            <person name="Haridas S."/>
            <person name="Albert R."/>
            <person name="Binder M."/>
            <person name="Bloem J."/>
            <person name="Labutti K."/>
            <person name="Salamov A."/>
            <person name="Andreopoulos B."/>
            <person name="Baker S."/>
            <person name="Barry K."/>
            <person name="Bills G."/>
            <person name="Bluhm B."/>
            <person name="Cannon C."/>
            <person name="Castanera R."/>
            <person name="Culley D."/>
            <person name="Daum C."/>
            <person name="Ezra D."/>
            <person name="Gonzalez J."/>
            <person name="Henrissat B."/>
            <person name="Kuo A."/>
            <person name="Liang C."/>
            <person name="Lipzen A."/>
            <person name="Lutzoni F."/>
            <person name="Magnuson J."/>
            <person name="Mondo S."/>
            <person name="Nolan M."/>
            <person name="Ohm R."/>
            <person name="Pangilinan J."/>
            <person name="Park H.-J."/>
            <person name="Ramirez L."/>
            <person name="Alfaro M."/>
            <person name="Sun H."/>
            <person name="Tritt A."/>
            <person name="Yoshinaga Y."/>
            <person name="Zwiers L.-H."/>
            <person name="Turgeon B."/>
            <person name="Goodwin S."/>
            <person name="Spatafora J."/>
            <person name="Crous P."/>
            <person name="Grigoriev I."/>
        </authorList>
    </citation>
    <scope>NUCLEOTIDE SEQUENCE</scope>
    <source>
        <strain evidence="2">CBS 130266</strain>
    </source>
</reference>
<name>A0A9P4P083_9PEZI</name>
<sequence length="213" mass="23012">MSVFHSKWKKGLKASTAVDAFQGQSRGAFYKRDDGVAPNSITPPPPPSPPNRQYSSPYNGAQYGNMVPQASQGWSTATSQSSWSTAGQQSSSSPPPQGSSDPSQQYQSFHGLSQYLPQDDAQQIHSYTQEPQQMTNTGNYSGYHSNSTPSTTRPDSYGSSSPPSHYQQGSYDTGHTQYPMNGTPASTTHCPACGCRLDISGCKAVCQQCHHKY</sequence>
<organism evidence="2 3">
    <name type="scientific">Tothia fuscella</name>
    <dbReference type="NCBI Taxonomy" id="1048955"/>
    <lineage>
        <taxon>Eukaryota</taxon>
        <taxon>Fungi</taxon>
        <taxon>Dikarya</taxon>
        <taxon>Ascomycota</taxon>
        <taxon>Pezizomycotina</taxon>
        <taxon>Dothideomycetes</taxon>
        <taxon>Pleosporomycetidae</taxon>
        <taxon>Venturiales</taxon>
        <taxon>Cylindrosympodiaceae</taxon>
        <taxon>Tothia</taxon>
    </lineage>
</organism>